<organism evidence="2 3">
    <name type="scientific">Equus przewalskii</name>
    <name type="common">Przewalski's horse</name>
    <name type="synonym">Equus caballus przewalskii</name>
    <dbReference type="NCBI Taxonomy" id="9798"/>
    <lineage>
        <taxon>Eukaryota</taxon>
        <taxon>Metazoa</taxon>
        <taxon>Chordata</taxon>
        <taxon>Craniata</taxon>
        <taxon>Vertebrata</taxon>
        <taxon>Euteleostomi</taxon>
        <taxon>Mammalia</taxon>
        <taxon>Eutheria</taxon>
        <taxon>Laurasiatheria</taxon>
        <taxon>Perissodactyla</taxon>
        <taxon>Equidae</taxon>
        <taxon>Equus</taxon>
    </lineage>
</organism>
<dbReference type="RefSeq" id="XP_070463075.1">
    <property type="nucleotide sequence ID" value="XM_070606974.1"/>
</dbReference>
<dbReference type="GeneID" id="139081407"/>
<dbReference type="Proteomes" id="UP001652662">
    <property type="component" value="Unplaced"/>
</dbReference>
<accession>A0ABM4NDP3</accession>
<name>A0ABM4NDP3_EQUPR</name>
<sequence length="211" mass="22962">MQRVTTKICLPGTDACRTINTEHLKGKFAKLLTAERGLVHARKGASTCSWALPPGKMFPGPGSAERRRKPRGQKQLRGNSAPHPCRTSCAAPGGCVRGGSVTMLSAPRRSVKREARTRSVGAAASCTACSCDPELTEILFYWIHGATPDPAMALSEVWYMNSETSGPKSFSQKDLEGRGIILLPLHFGDEDWIKHHWLDAAHSWTPAAERS</sequence>
<evidence type="ECO:0000313" key="2">
    <source>
        <dbReference type="Proteomes" id="UP001652662"/>
    </source>
</evidence>
<proteinExistence type="predicted"/>
<keyword evidence="2" id="KW-1185">Reference proteome</keyword>
<reference evidence="3" key="1">
    <citation type="submission" date="2025-08" db="UniProtKB">
        <authorList>
            <consortium name="RefSeq"/>
        </authorList>
    </citation>
    <scope>IDENTIFICATION</scope>
    <source>
        <tissue evidence="3">Blood</tissue>
    </source>
</reference>
<protein>
    <submittedName>
        <fullName evidence="3">Uncharacterized protein</fullName>
    </submittedName>
</protein>
<gene>
    <name evidence="3" type="primary">LOC139081407</name>
</gene>
<evidence type="ECO:0000313" key="3">
    <source>
        <dbReference type="RefSeq" id="XP_070463075.1"/>
    </source>
</evidence>
<feature type="region of interest" description="Disordered" evidence="1">
    <location>
        <begin position="53"/>
        <end position="85"/>
    </location>
</feature>
<evidence type="ECO:0000256" key="1">
    <source>
        <dbReference type="SAM" id="MobiDB-lite"/>
    </source>
</evidence>